<dbReference type="Proteomes" id="UP000004994">
    <property type="component" value="Chromosome 5"/>
</dbReference>
<dbReference type="PaxDb" id="4081-Solyc05g032700.2.1"/>
<reference evidence="1" key="2">
    <citation type="submission" date="2019-01" db="UniProtKB">
        <authorList>
            <consortium name="EnsemblPlants"/>
        </authorList>
    </citation>
    <scope>IDENTIFICATION</scope>
    <source>
        <strain evidence="1">cv. Heinz 1706</strain>
    </source>
</reference>
<sequence>MFGRQGIPISHVLSAHDIIFVSKITHLSCNTIIDTLNTFSSFSGQKINYNKSHVFLSRNSSQEDNEYVTSSLHMKEGTVMGKYLGYPLTHTSYQSRDLQLLIDNFNECLAGWKTKFLTMAGRTTLIRSTLNSLANHVMQFTELPKQTTQKGGFGGVIRNFSGLWIIGFMGSVQNTSPLATEMLALFHGGFSPTE</sequence>
<organism evidence="1">
    <name type="scientific">Solanum lycopersicum</name>
    <name type="common">Tomato</name>
    <name type="synonym">Lycopersicon esculentum</name>
    <dbReference type="NCBI Taxonomy" id="4081"/>
    <lineage>
        <taxon>Eukaryota</taxon>
        <taxon>Viridiplantae</taxon>
        <taxon>Streptophyta</taxon>
        <taxon>Embryophyta</taxon>
        <taxon>Tracheophyta</taxon>
        <taxon>Spermatophyta</taxon>
        <taxon>Magnoliopsida</taxon>
        <taxon>eudicotyledons</taxon>
        <taxon>Gunneridae</taxon>
        <taxon>Pentapetalae</taxon>
        <taxon>asterids</taxon>
        <taxon>lamiids</taxon>
        <taxon>Solanales</taxon>
        <taxon>Solanaceae</taxon>
        <taxon>Solanoideae</taxon>
        <taxon>Solaneae</taxon>
        <taxon>Solanum</taxon>
        <taxon>Solanum subgen. Lycopersicon</taxon>
    </lineage>
</organism>
<proteinExistence type="predicted"/>
<dbReference type="Gramene" id="Solyc05g032700.3.1">
    <property type="protein sequence ID" value="Solyc05g032700.3.1"/>
    <property type="gene ID" value="Solyc05g032700.3"/>
</dbReference>
<dbReference type="PANTHER" id="PTHR33116:SF70">
    <property type="entry name" value="NON-LTR RETROELEMENT REVERSE TRANSCRIPTASE-LIKE PROTEIN"/>
    <property type="match status" value="1"/>
</dbReference>
<keyword evidence="2" id="KW-1185">Reference proteome</keyword>
<protein>
    <recommendedName>
        <fullName evidence="3">Reverse transcriptase domain-containing protein</fullName>
    </recommendedName>
</protein>
<evidence type="ECO:0008006" key="3">
    <source>
        <dbReference type="Google" id="ProtNLM"/>
    </source>
</evidence>
<dbReference type="InParanoid" id="A0A3Q7GL61"/>
<dbReference type="AlphaFoldDB" id="A0A3Q7GL61"/>
<dbReference type="PANTHER" id="PTHR33116">
    <property type="entry name" value="REVERSE TRANSCRIPTASE ZINC-BINDING DOMAIN-CONTAINING PROTEIN-RELATED-RELATED"/>
    <property type="match status" value="1"/>
</dbReference>
<reference evidence="1" key="1">
    <citation type="journal article" date="2012" name="Nature">
        <title>The tomato genome sequence provides insights into fleshy fruit evolution.</title>
        <authorList>
            <consortium name="Tomato Genome Consortium"/>
        </authorList>
    </citation>
    <scope>NUCLEOTIDE SEQUENCE [LARGE SCALE GENOMIC DNA]</scope>
    <source>
        <strain evidence="1">cv. Heinz 1706</strain>
    </source>
</reference>
<evidence type="ECO:0000313" key="1">
    <source>
        <dbReference type="EnsemblPlants" id="Solyc05g032700.3.1"/>
    </source>
</evidence>
<accession>A0A3Q7GL61</accession>
<name>A0A3Q7GL61_SOLLC</name>
<dbReference type="EnsemblPlants" id="Solyc05g032700.3.1">
    <property type="protein sequence ID" value="Solyc05g032700.3.1"/>
    <property type="gene ID" value="Solyc05g032700.3"/>
</dbReference>
<evidence type="ECO:0000313" key="2">
    <source>
        <dbReference type="Proteomes" id="UP000004994"/>
    </source>
</evidence>
<dbReference type="OMA" id="LCQTSIN"/>